<reference evidence="2 3" key="1">
    <citation type="submission" date="2019-07" db="EMBL/GenBank/DDBJ databases">
        <title>De Novo Assembly of kiwifruit Actinidia rufa.</title>
        <authorList>
            <person name="Sugita-Konishi S."/>
            <person name="Sato K."/>
            <person name="Mori E."/>
            <person name="Abe Y."/>
            <person name="Kisaki G."/>
            <person name="Hamano K."/>
            <person name="Suezawa K."/>
            <person name="Otani M."/>
            <person name="Fukuda T."/>
            <person name="Manabe T."/>
            <person name="Gomi K."/>
            <person name="Tabuchi M."/>
            <person name="Akimitsu K."/>
            <person name="Kataoka I."/>
        </authorList>
    </citation>
    <scope>NUCLEOTIDE SEQUENCE [LARGE SCALE GENOMIC DNA]</scope>
    <source>
        <strain evidence="3">cv. Fuchu</strain>
    </source>
</reference>
<organism evidence="2 3">
    <name type="scientific">Actinidia rufa</name>
    <dbReference type="NCBI Taxonomy" id="165716"/>
    <lineage>
        <taxon>Eukaryota</taxon>
        <taxon>Viridiplantae</taxon>
        <taxon>Streptophyta</taxon>
        <taxon>Embryophyta</taxon>
        <taxon>Tracheophyta</taxon>
        <taxon>Spermatophyta</taxon>
        <taxon>Magnoliopsida</taxon>
        <taxon>eudicotyledons</taxon>
        <taxon>Gunneridae</taxon>
        <taxon>Pentapetalae</taxon>
        <taxon>asterids</taxon>
        <taxon>Ericales</taxon>
        <taxon>Actinidiaceae</taxon>
        <taxon>Actinidia</taxon>
    </lineage>
</organism>
<proteinExistence type="predicted"/>
<dbReference type="Pfam" id="PF10551">
    <property type="entry name" value="MULE"/>
    <property type="match status" value="1"/>
</dbReference>
<dbReference type="AlphaFoldDB" id="A0A7J0ESL1"/>
<protein>
    <recommendedName>
        <fullName evidence="1">MULE transposase domain-containing protein</fullName>
    </recommendedName>
</protein>
<feature type="domain" description="MULE transposase" evidence="1">
    <location>
        <begin position="154"/>
        <end position="228"/>
    </location>
</feature>
<dbReference type="Proteomes" id="UP000585474">
    <property type="component" value="Unassembled WGS sequence"/>
</dbReference>
<evidence type="ECO:0000313" key="2">
    <source>
        <dbReference type="EMBL" id="GFY89206.1"/>
    </source>
</evidence>
<dbReference type="EMBL" id="BJWL01000006">
    <property type="protein sequence ID" value="GFY89206.1"/>
    <property type="molecule type" value="Genomic_DNA"/>
</dbReference>
<dbReference type="InterPro" id="IPR018289">
    <property type="entry name" value="MULE_transposase_dom"/>
</dbReference>
<comment type="caution">
    <text evidence="2">The sequence shown here is derived from an EMBL/GenBank/DDBJ whole genome shotgun (WGS) entry which is preliminary data.</text>
</comment>
<evidence type="ECO:0000259" key="1">
    <source>
        <dbReference type="Pfam" id="PF10551"/>
    </source>
</evidence>
<dbReference type="PANTHER" id="PTHR31569">
    <property type="entry name" value="SWIM-TYPE DOMAIN-CONTAINING PROTEIN"/>
    <property type="match status" value="1"/>
</dbReference>
<sequence>MLDWVRSVGRQNGIVVVIKRSANFKGDRLPKCILGCERGGNYEPPWYLSGGQSLQRNTGTRKCDCPFELRGVPIPPNCVMWSLLVKCGFHNHETAKYLDGHEYPSRLKLVEKQFVIEMAESTKPCEILNILKERDSANTTGIQSVYNAIYKHNKTNEYRITLLEVMGITSTLQTYSLMFAYLANEKFDRFTWALGTLKKLMIEKGAVMPLVLVTDRDLALMKYKEQFIVAWLNTCMHLGSNSSQRAESAHARLKLYLGDTMASLDTSFRKIHKIPRIQFTKIQKSFERSLNIPRHKQRIDCIFNEVICLISLEALKLIDQQLQYAKTASLFIDDYCDYRSTDDESRSDMTSEVLELLQGIDPSTRDNMINRIVDMIDPSHRAITAQVGYGEDNWAQAYWMDSMALGVVIASRYNLVLHTFDIYHSGCFTHLPLRSHPVPIKDRREIAVACIQGNHFVQTFLSPHYLVPPTPVWWRQHVSIKIRRWVDSYIVRINLWSKIMGGGPGAPGGEFGGDID</sequence>
<gene>
    <name evidence="2" type="ORF">Acr_06g0011460</name>
</gene>
<name>A0A7J0ESL1_9ERIC</name>
<keyword evidence="3" id="KW-1185">Reference proteome</keyword>
<accession>A0A7J0ESL1</accession>
<dbReference type="OrthoDB" id="2422440at2759"/>
<dbReference type="InterPro" id="IPR052579">
    <property type="entry name" value="Zinc_finger_SWIM"/>
</dbReference>
<dbReference type="PANTHER" id="PTHR31569:SF4">
    <property type="entry name" value="SWIM-TYPE DOMAIN-CONTAINING PROTEIN"/>
    <property type="match status" value="1"/>
</dbReference>
<evidence type="ECO:0000313" key="3">
    <source>
        <dbReference type="Proteomes" id="UP000585474"/>
    </source>
</evidence>